<organism evidence="7 8">
    <name type="scientific">Niabella pedocola</name>
    <dbReference type="NCBI Taxonomy" id="1752077"/>
    <lineage>
        <taxon>Bacteria</taxon>
        <taxon>Pseudomonadati</taxon>
        <taxon>Bacteroidota</taxon>
        <taxon>Chitinophagia</taxon>
        <taxon>Chitinophagales</taxon>
        <taxon>Chitinophagaceae</taxon>
        <taxon>Niabella</taxon>
    </lineage>
</organism>
<evidence type="ECO:0000256" key="1">
    <source>
        <dbReference type="ARBA" id="ARBA00009477"/>
    </source>
</evidence>
<dbReference type="PANTHER" id="PTHR30097:SF4">
    <property type="entry name" value="SLR6042 PROTEIN"/>
    <property type="match status" value="1"/>
</dbReference>
<keyword evidence="8" id="KW-1185">Reference proteome</keyword>
<gene>
    <name evidence="7" type="ORF">LQ567_18410</name>
</gene>
<dbReference type="Gene3D" id="2.40.30.170">
    <property type="match status" value="1"/>
</dbReference>
<evidence type="ECO:0000313" key="7">
    <source>
        <dbReference type="EMBL" id="MCD2424762.1"/>
    </source>
</evidence>
<dbReference type="Gene3D" id="2.40.50.100">
    <property type="match status" value="1"/>
</dbReference>
<dbReference type="InterPro" id="IPR058647">
    <property type="entry name" value="BSH_CzcB-like"/>
</dbReference>
<feature type="domain" description="CusB-like beta-barrel" evidence="4">
    <location>
        <begin position="213"/>
        <end position="287"/>
    </location>
</feature>
<protein>
    <submittedName>
        <fullName evidence="7">Efflux RND transporter periplasmic adaptor subunit</fullName>
    </submittedName>
</protein>
<comment type="caution">
    <text evidence="7">The sequence shown here is derived from an EMBL/GenBank/DDBJ whole genome shotgun (WGS) entry which is preliminary data.</text>
</comment>
<dbReference type="EMBL" id="JAJNEC010000005">
    <property type="protein sequence ID" value="MCD2424762.1"/>
    <property type="molecule type" value="Genomic_DNA"/>
</dbReference>
<dbReference type="Pfam" id="PF25954">
    <property type="entry name" value="Beta-barrel_RND_2"/>
    <property type="match status" value="1"/>
</dbReference>
<dbReference type="InterPro" id="IPR051909">
    <property type="entry name" value="MFP_Cation_Efflux"/>
</dbReference>
<dbReference type="PROSITE" id="PS51257">
    <property type="entry name" value="PROKAR_LIPOPROTEIN"/>
    <property type="match status" value="1"/>
</dbReference>
<dbReference type="Proteomes" id="UP001199816">
    <property type="component" value="Unassembled WGS sequence"/>
</dbReference>
<evidence type="ECO:0000259" key="6">
    <source>
        <dbReference type="Pfam" id="PF25973"/>
    </source>
</evidence>
<evidence type="ECO:0000259" key="5">
    <source>
        <dbReference type="Pfam" id="PF25967"/>
    </source>
</evidence>
<reference evidence="7 8" key="1">
    <citation type="submission" date="2021-11" db="EMBL/GenBank/DDBJ databases">
        <title>Genomic of Niabella pedocola.</title>
        <authorList>
            <person name="Wu T."/>
        </authorList>
    </citation>
    <scope>NUCLEOTIDE SEQUENCE [LARGE SCALE GENOMIC DNA]</scope>
    <source>
        <strain evidence="7 8">JCM 31011</strain>
    </source>
</reference>
<proteinExistence type="inferred from homology"/>
<dbReference type="Gene3D" id="2.40.420.20">
    <property type="match status" value="1"/>
</dbReference>
<dbReference type="PANTHER" id="PTHR30097">
    <property type="entry name" value="CATION EFFLUX SYSTEM PROTEIN CUSB"/>
    <property type="match status" value="1"/>
</dbReference>
<feature type="domain" description="Multidrug resistance protein MdtA-like C-terminal permuted SH3" evidence="5">
    <location>
        <begin position="294"/>
        <end position="351"/>
    </location>
</feature>
<dbReference type="InterPro" id="IPR006143">
    <property type="entry name" value="RND_pump_MFP"/>
</dbReference>
<dbReference type="InterPro" id="IPR058627">
    <property type="entry name" value="MdtA-like_C"/>
</dbReference>
<dbReference type="SUPFAM" id="SSF111369">
    <property type="entry name" value="HlyD-like secretion proteins"/>
    <property type="match status" value="1"/>
</dbReference>
<sequence length="363" mass="40468">MNRVPILPALGVLLLLSCGQKENEKQQNIIKGFELSEVMMRSTTTETVHRQPIETEMNFFGKISADKNNYIDVYPLVGGNVISVNVELGDFVHKGQVLATIRSTEMAGMQKDISDAKTDLAVAQNNLRVAQEMYEGKLSTEKEVLEAQSQLTKARDQLKRAEAVGTIYNIRNGNIYAVVAPISGYIVQKNINKDMQLRSDRSDNIFDVANTSNVWAMVNVNEADIDKIGLGMKAEVATLSYPDKKFYGKIDKIFKIIDPQTNAMQARVVLDNVRGLLIPESKATIKVFNTQDSNAIAVPSPAIIFDNNKNYVVQFLSQSNLKVREVKILQQTGAITYISEGLEEGDRVVTNNQLMIYRSLNDQ</sequence>
<accession>A0ABS8PUL5</accession>
<keyword evidence="3" id="KW-0175">Coiled coil</keyword>
<dbReference type="InterPro" id="IPR058792">
    <property type="entry name" value="Beta-barrel_RND_2"/>
</dbReference>
<feature type="coiled-coil region" evidence="3">
    <location>
        <begin position="106"/>
        <end position="164"/>
    </location>
</feature>
<dbReference type="Pfam" id="PF25967">
    <property type="entry name" value="RND-MFP_C"/>
    <property type="match status" value="1"/>
</dbReference>
<evidence type="ECO:0000259" key="4">
    <source>
        <dbReference type="Pfam" id="PF25954"/>
    </source>
</evidence>
<dbReference type="Pfam" id="PF25973">
    <property type="entry name" value="BSH_CzcB"/>
    <property type="match status" value="1"/>
</dbReference>
<dbReference type="NCBIfam" id="TIGR01730">
    <property type="entry name" value="RND_mfp"/>
    <property type="match status" value="1"/>
</dbReference>
<comment type="similarity">
    <text evidence="1">Belongs to the membrane fusion protein (MFP) (TC 8.A.1) family.</text>
</comment>
<dbReference type="RefSeq" id="WP_231006971.1">
    <property type="nucleotide sequence ID" value="NZ_JAJNEC010000005.1"/>
</dbReference>
<keyword evidence="2" id="KW-0813">Transport</keyword>
<evidence type="ECO:0000313" key="8">
    <source>
        <dbReference type="Proteomes" id="UP001199816"/>
    </source>
</evidence>
<name>A0ABS8PUL5_9BACT</name>
<feature type="domain" description="CzcB-like barrel-sandwich hybrid" evidence="6">
    <location>
        <begin position="72"/>
        <end position="210"/>
    </location>
</feature>
<evidence type="ECO:0000256" key="2">
    <source>
        <dbReference type="ARBA" id="ARBA00022448"/>
    </source>
</evidence>
<evidence type="ECO:0000256" key="3">
    <source>
        <dbReference type="SAM" id="Coils"/>
    </source>
</evidence>